<evidence type="ECO:0000256" key="2">
    <source>
        <dbReference type="ARBA" id="ARBA00023134"/>
    </source>
</evidence>
<dbReference type="PANTHER" id="PTHR47977">
    <property type="entry name" value="RAS-RELATED PROTEIN RAB"/>
    <property type="match status" value="1"/>
</dbReference>
<proteinExistence type="predicted"/>
<dbReference type="RefSeq" id="XP_014668120.1">
    <property type="nucleotide sequence ID" value="XM_014812634.1"/>
</dbReference>
<dbReference type="InterPro" id="IPR001806">
    <property type="entry name" value="Small_GTPase"/>
</dbReference>
<dbReference type="PROSITE" id="PS51419">
    <property type="entry name" value="RAB"/>
    <property type="match status" value="1"/>
</dbReference>
<dbReference type="SMART" id="SM00175">
    <property type="entry name" value="RAB"/>
    <property type="match status" value="1"/>
</dbReference>
<dbReference type="InterPro" id="IPR027417">
    <property type="entry name" value="P-loop_NTPase"/>
</dbReference>
<dbReference type="PROSITE" id="PS51421">
    <property type="entry name" value="RAS"/>
    <property type="match status" value="1"/>
</dbReference>
<evidence type="ECO:0000256" key="3">
    <source>
        <dbReference type="SAM" id="MobiDB-lite"/>
    </source>
</evidence>
<dbReference type="InterPro" id="IPR050227">
    <property type="entry name" value="Rab"/>
</dbReference>
<sequence length="196" mass="22032">MAAKQLNARAKGQRKLYSGQRQRDATVGKTSLVQVLKNDQCPKTYTMTVGADLVVKSIHIPQTSDVVELYIHDCAGKEMFIDQIDEYIKQPSLVCLVYDVTNEVSLASCEKWLQKVRSQKPEISVLVTLIANKSDLTESRVVSQKEGQAFAEKNNMKYFECSAKDSKCVEAAFGTLANSFHHTYLEKTEFFKSLHA</sequence>
<dbReference type="NCBIfam" id="TIGR00231">
    <property type="entry name" value="small_GTP"/>
    <property type="match status" value="1"/>
</dbReference>
<dbReference type="InterPro" id="IPR005225">
    <property type="entry name" value="Small_GTP-bd"/>
</dbReference>
<keyword evidence="4" id="KW-1185">Reference proteome</keyword>
<gene>
    <name evidence="5" type="primary">LOC106809536</name>
</gene>
<protein>
    <submittedName>
        <fullName evidence="5">Intraflagellar transport protein 27 homolog</fullName>
    </submittedName>
</protein>
<dbReference type="Gene3D" id="3.40.50.300">
    <property type="entry name" value="P-loop containing nucleotide triphosphate hydrolases"/>
    <property type="match status" value="1"/>
</dbReference>
<dbReference type="GeneID" id="106809536"/>
<organism evidence="4 5">
    <name type="scientific">Priapulus caudatus</name>
    <name type="common">Priapulid worm</name>
    <dbReference type="NCBI Taxonomy" id="37621"/>
    <lineage>
        <taxon>Eukaryota</taxon>
        <taxon>Metazoa</taxon>
        <taxon>Ecdysozoa</taxon>
        <taxon>Scalidophora</taxon>
        <taxon>Priapulida</taxon>
        <taxon>Priapulimorpha</taxon>
        <taxon>Priapulimorphida</taxon>
        <taxon>Priapulidae</taxon>
        <taxon>Priapulus</taxon>
    </lineage>
</organism>
<evidence type="ECO:0000313" key="5">
    <source>
        <dbReference type="RefSeq" id="XP_014668120.1"/>
    </source>
</evidence>
<evidence type="ECO:0000256" key="1">
    <source>
        <dbReference type="ARBA" id="ARBA00022741"/>
    </source>
</evidence>
<evidence type="ECO:0000313" key="4">
    <source>
        <dbReference type="Proteomes" id="UP000695022"/>
    </source>
</evidence>
<reference evidence="5" key="1">
    <citation type="submission" date="2025-08" db="UniProtKB">
        <authorList>
            <consortium name="RefSeq"/>
        </authorList>
    </citation>
    <scope>IDENTIFICATION</scope>
</reference>
<feature type="region of interest" description="Disordered" evidence="3">
    <location>
        <begin position="1"/>
        <end position="23"/>
    </location>
</feature>
<keyword evidence="2" id="KW-0342">GTP-binding</keyword>
<name>A0ABM1E7E9_PRICU</name>
<keyword evidence="1" id="KW-0547">Nucleotide-binding</keyword>
<accession>A0ABM1E7E9</accession>
<dbReference type="Pfam" id="PF00071">
    <property type="entry name" value="Ras"/>
    <property type="match status" value="1"/>
</dbReference>
<dbReference type="SMART" id="SM00174">
    <property type="entry name" value="RHO"/>
    <property type="match status" value="1"/>
</dbReference>
<dbReference type="Proteomes" id="UP000695022">
    <property type="component" value="Unplaced"/>
</dbReference>
<dbReference type="SUPFAM" id="SSF52540">
    <property type="entry name" value="P-loop containing nucleoside triphosphate hydrolases"/>
    <property type="match status" value="1"/>
</dbReference>
<dbReference type="PRINTS" id="PR00449">
    <property type="entry name" value="RASTRNSFRMNG"/>
</dbReference>
<dbReference type="SMART" id="SM00173">
    <property type="entry name" value="RAS"/>
    <property type="match status" value="1"/>
</dbReference>